<organism evidence="2">
    <name type="scientific">marine metagenome</name>
    <dbReference type="NCBI Taxonomy" id="408172"/>
    <lineage>
        <taxon>unclassified sequences</taxon>
        <taxon>metagenomes</taxon>
        <taxon>ecological metagenomes</taxon>
    </lineage>
</organism>
<feature type="non-terminal residue" evidence="2">
    <location>
        <position position="161"/>
    </location>
</feature>
<dbReference type="EMBL" id="UINC01127392">
    <property type="protein sequence ID" value="SVD06478.1"/>
    <property type="molecule type" value="Genomic_DNA"/>
</dbReference>
<sequence length="161" mass="17771">MTPSINPAPPARRGIALLITLVIIALLAVYMTEFSFDTHLETRGIRNFQASFRARNAAKSLFKAALVGLQGGLNGKITEKDFFDQISPKEFRTTSLLNPSKPVEIAGIQLLLPGLAESFPNVTFYTPYIRPIDHLFNLNRINSKIAPGKAKDLALLNEFSN</sequence>
<reference evidence="2" key="1">
    <citation type="submission" date="2018-05" db="EMBL/GenBank/DDBJ databases">
        <authorList>
            <person name="Lanie J.A."/>
            <person name="Ng W.-L."/>
            <person name="Kazmierczak K.M."/>
            <person name="Andrzejewski T.M."/>
            <person name="Davidsen T.M."/>
            <person name="Wayne K.J."/>
            <person name="Tettelin H."/>
            <person name="Glass J.I."/>
            <person name="Rusch D."/>
            <person name="Podicherti R."/>
            <person name="Tsui H.-C.T."/>
            <person name="Winkler M.E."/>
        </authorList>
    </citation>
    <scope>NUCLEOTIDE SEQUENCE</scope>
</reference>
<keyword evidence="1" id="KW-0472">Membrane</keyword>
<evidence type="ECO:0000313" key="2">
    <source>
        <dbReference type="EMBL" id="SVD06478.1"/>
    </source>
</evidence>
<feature type="transmembrane region" description="Helical" evidence="1">
    <location>
        <begin position="15"/>
        <end position="36"/>
    </location>
</feature>
<evidence type="ECO:0000256" key="1">
    <source>
        <dbReference type="SAM" id="Phobius"/>
    </source>
</evidence>
<gene>
    <name evidence="2" type="ORF">METZ01_LOCUS359332</name>
</gene>
<evidence type="ECO:0008006" key="3">
    <source>
        <dbReference type="Google" id="ProtNLM"/>
    </source>
</evidence>
<keyword evidence="1" id="KW-1133">Transmembrane helix</keyword>
<proteinExistence type="predicted"/>
<accession>A0A382SBF4</accession>
<keyword evidence="1" id="KW-0812">Transmembrane</keyword>
<dbReference type="AlphaFoldDB" id="A0A382SBF4"/>
<protein>
    <recommendedName>
        <fullName evidence="3">General secretion pathway protein GspK</fullName>
    </recommendedName>
</protein>
<name>A0A382SBF4_9ZZZZ</name>